<dbReference type="Pfam" id="PF10354">
    <property type="entry name" value="BMT5-like"/>
    <property type="match status" value="1"/>
</dbReference>
<dbReference type="InterPro" id="IPR036690">
    <property type="entry name" value="Fdx_antiC-bd_sf"/>
</dbReference>
<accession>A0AAN8Q8I2</accession>
<name>A0AAN8Q8I2_PATCE</name>
<dbReference type="PROSITE" id="PS51447">
    <property type="entry name" value="FDX_ACB"/>
    <property type="match status" value="1"/>
</dbReference>
<evidence type="ECO:0000259" key="1">
    <source>
        <dbReference type="PROSITE" id="PS51447"/>
    </source>
</evidence>
<dbReference type="InterPro" id="IPR005121">
    <property type="entry name" value="Fdx_antiC-bd"/>
</dbReference>
<dbReference type="Gene3D" id="3.30.70.380">
    <property type="entry name" value="Ferrodoxin-fold anticodon-binding domain"/>
    <property type="match status" value="1"/>
</dbReference>
<dbReference type="PANTHER" id="PTHR11538:SF26">
    <property type="entry name" value="FERREDOXIN-FOLD ANTICODON-BINDING DOMAIN-CONTAINING PROTEIN 1"/>
    <property type="match status" value="1"/>
</dbReference>
<gene>
    <name evidence="2" type="ORF">SNE40_003339</name>
</gene>
<proteinExistence type="predicted"/>
<organism evidence="2 3">
    <name type="scientific">Patella caerulea</name>
    <name type="common">Rayed Mediterranean limpet</name>
    <dbReference type="NCBI Taxonomy" id="87958"/>
    <lineage>
        <taxon>Eukaryota</taxon>
        <taxon>Metazoa</taxon>
        <taxon>Spiralia</taxon>
        <taxon>Lophotrochozoa</taxon>
        <taxon>Mollusca</taxon>
        <taxon>Gastropoda</taxon>
        <taxon>Patellogastropoda</taxon>
        <taxon>Patelloidea</taxon>
        <taxon>Patellidae</taxon>
        <taxon>Patella</taxon>
    </lineage>
</organism>
<dbReference type="EMBL" id="JAZGQO010000002">
    <property type="protein sequence ID" value="KAK6191732.1"/>
    <property type="molecule type" value="Genomic_DNA"/>
</dbReference>
<comment type="caution">
    <text evidence="2">The sequence shown here is derived from an EMBL/GenBank/DDBJ whole genome shotgun (WGS) entry which is preliminary data.</text>
</comment>
<evidence type="ECO:0000313" key="2">
    <source>
        <dbReference type="EMBL" id="KAK6191732.1"/>
    </source>
</evidence>
<dbReference type="AlphaFoldDB" id="A0AAN8Q8I2"/>
<dbReference type="SUPFAM" id="SSF54991">
    <property type="entry name" value="Anticodon-binding domain of PheRS"/>
    <property type="match status" value="1"/>
</dbReference>
<dbReference type="GO" id="GO:0005737">
    <property type="term" value="C:cytoplasm"/>
    <property type="evidence" value="ECO:0007669"/>
    <property type="project" value="TreeGrafter"/>
</dbReference>
<dbReference type="SMART" id="SM00896">
    <property type="entry name" value="FDX-ACB"/>
    <property type="match status" value="1"/>
</dbReference>
<dbReference type="Proteomes" id="UP001347796">
    <property type="component" value="Unassembled WGS sequence"/>
</dbReference>
<feature type="domain" description="FDX-ACB" evidence="1">
    <location>
        <begin position="496"/>
        <end position="589"/>
    </location>
</feature>
<dbReference type="InterPro" id="IPR019446">
    <property type="entry name" value="BMT5-like"/>
</dbReference>
<sequence length="589" mass="67090">MNRQAEGFVLLVGEGDFSLSLALSQHGKFGSDQMISTSIESRDSICKHQAALSNMKSLQDKGVKIYFEVDARQLHSDQCMLKNKQFSRIVFNFPHSGGKSNHKKNRTLLNDFFLSASKVLEERGQIMVTLCKGQGGTPADKPMRAWHDSWQVVSMAANSSLILREIISFNASEYSVYNSVGYRSQDKGFNTDGALIHVFELSDSVTVPSVFTTSLVYNDQHYSCSQYLHDKLHRNIVEDMGHPLSHIKTKLLDHLTQDLHISFSSCSLPCFIPPTYTDGHDNKHFILKQIPSQISDRSFVPEATNNSSTVANGDTRHSHTSHIQIRTSLLEQTSAMLEGLDKCIVTSGIVAKPCVISPNKLPVHHELLIICPFNSLPSHDFDSFSQKVCHSLGTLFHTPEDLQISKSAEICVTDAEMSIEDKRDITFRQTASDETLHVASVVLLNNCFIVIYNLDKLTCLVYGIDQPRLLWSKDYRFYGQFNDELKQLTKFQPFYIYPMTFHHDISFWEKDGEEFEEMKMYEIICEVAGDIVNKVELLDKYEDNNTQQRGRCYRFTYVSYDKALSYITSWKLQSVLRLEISKRMGITLR</sequence>
<keyword evidence="3" id="KW-1185">Reference proteome</keyword>
<dbReference type="GO" id="GO:0070042">
    <property type="term" value="F:rRNA (uridine-N3-)-methyltransferase activity"/>
    <property type="evidence" value="ECO:0007669"/>
    <property type="project" value="InterPro"/>
</dbReference>
<dbReference type="GO" id="GO:0070475">
    <property type="term" value="P:rRNA base methylation"/>
    <property type="evidence" value="ECO:0007669"/>
    <property type="project" value="InterPro"/>
</dbReference>
<dbReference type="PANTHER" id="PTHR11538">
    <property type="entry name" value="PHENYLALANYL-TRNA SYNTHETASE"/>
    <property type="match status" value="1"/>
</dbReference>
<protein>
    <recommendedName>
        <fullName evidence="1">FDX-ACB domain-containing protein</fullName>
    </recommendedName>
</protein>
<evidence type="ECO:0000313" key="3">
    <source>
        <dbReference type="Proteomes" id="UP001347796"/>
    </source>
</evidence>
<reference evidence="2 3" key="1">
    <citation type="submission" date="2024-01" db="EMBL/GenBank/DDBJ databases">
        <title>The genome of the rayed Mediterranean limpet Patella caerulea (Linnaeus, 1758).</title>
        <authorList>
            <person name="Anh-Thu Weber A."/>
            <person name="Halstead-Nussloch G."/>
        </authorList>
    </citation>
    <scope>NUCLEOTIDE SEQUENCE [LARGE SCALE GENOMIC DNA]</scope>
    <source>
        <strain evidence="2">AATW-2023a</strain>
        <tissue evidence="2">Whole specimen</tissue>
    </source>
</reference>